<proteinExistence type="predicted"/>
<organism evidence="2 3">
    <name type="scientific">Smittium culicis</name>
    <dbReference type="NCBI Taxonomy" id="133412"/>
    <lineage>
        <taxon>Eukaryota</taxon>
        <taxon>Fungi</taxon>
        <taxon>Fungi incertae sedis</taxon>
        <taxon>Zoopagomycota</taxon>
        <taxon>Kickxellomycotina</taxon>
        <taxon>Harpellomycetes</taxon>
        <taxon>Harpellales</taxon>
        <taxon>Legeriomycetaceae</taxon>
        <taxon>Smittium</taxon>
    </lineage>
</organism>
<sequence>MLAVISIIIVIELILGIYTEKIKSSGQSIGGVVAFSRVVYNFRIQMLEFFEPSGYPSMWISVCKHV</sequence>
<comment type="caution">
    <text evidence="2">The sequence shown here is derived from an EMBL/GenBank/DDBJ whole genome shotgun (WGS) entry which is preliminary data.</text>
</comment>
<name>A0A1R1YIV2_9FUNG</name>
<accession>A0A1R1YIV2</accession>
<keyword evidence="1" id="KW-0732">Signal</keyword>
<gene>
    <name evidence="2" type="ORF">AYI69_g3776</name>
</gene>
<evidence type="ECO:0000313" key="3">
    <source>
        <dbReference type="Proteomes" id="UP000187429"/>
    </source>
</evidence>
<dbReference type="AlphaFoldDB" id="A0A1R1YIV2"/>
<evidence type="ECO:0000313" key="2">
    <source>
        <dbReference type="EMBL" id="OMJ26810.1"/>
    </source>
</evidence>
<dbReference type="Proteomes" id="UP000187429">
    <property type="component" value="Unassembled WGS sequence"/>
</dbReference>
<feature type="signal peptide" evidence="1">
    <location>
        <begin position="1"/>
        <end position="16"/>
    </location>
</feature>
<dbReference type="EMBL" id="LSSM01001347">
    <property type="protein sequence ID" value="OMJ26810.1"/>
    <property type="molecule type" value="Genomic_DNA"/>
</dbReference>
<reference evidence="3" key="1">
    <citation type="submission" date="2017-01" db="EMBL/GenBank/DDBJ databases">
        <authorList>
            <person name="Wang Y."/>
            <person name="White M."/>
            <person name="Kvist S."/>
            <person name="Moncalvo J.-M."/>
        </authorList>
    </citation>
    <scope>NUCLEOTIDE SEQUENCE [LARGE SCALE GENOMIC DNA]</scope>
    <source>
        <strain evidence="3">ID-206-W2</strain>
    </source>
</reference>
<evidence type="ECO:0000256" key="1">
    <source>
        <dbReference type="SAM" id="SignalP"/>
    </source>
</evidence>
<feature type="chain" id="PRO_5012593658" evidence="1">
    <location>
        <begin position="17"/>
        <end position="66"/>
    </location>
</feature>
<protein>
    <submittedName>
        <fullName evidence="2">Uncharacterized protein</fullName>
    </submittedName>
</protein>
<keyword evidence="3" id="KW-1185">Reference proteome</keyword>